<gene>
    <name evidence="1" type="ORF">QAD02_020754</name>
</gene>
<reference evidence="1" key="1">
    <citation type="submission" date="2023-04" db="EMBL/GenBank/DDBJ databases">
        <title>A chromosome-level genome assembly of the parasitoid wasp Eretmocerus hayati.</title>
        <authorList>
            <person name="Zhong Y."/>
            <person name="Liu S."/>
            <person name="Liu Y."/>
        </authorList>
    </citation>
    <scope>NUCLEOTIDE SEQUENCE</scope>
    <source>
        <strain evidence="1">ZJU_SS_LIU_2023</strain>
    </source>
</reference>
<sequence length="100" mass="9942">MIICYQVGLMFVRAVDFGSPVEDGAGVGIHASIIHQSTGSTAGGGVGGIGVDPGPRAQSGPVGSSSRSTSDAAAIVNTSIALQNPNSTSTPQQEPTYVNL</sequence>
<proteinExistence type="predicted"/>
<keyword evidence="2" id="KW-1185">Reference proteome</keyword>
<organism evidence="1 2">
    <name type="scientific">Eretmocerus hayati</name>
    <dbReference type="NCBI Taxonomy" id="131215"/>
    <lineage>
        <taxon>Eukaryota</taxon>
        <taxon>Metazoa</taxon>
        <taxon>Ecdysozoa</taxon>
        <taxon>Arthropoda</taxon>
        <taxon>Hexapoda</taxon>
        <taxon>Insecta</taxon>
        <taxon>Pterygota</taxon>
        <taxon>Neoptera</taxon>
        <taxon>Endopterygota</taxon>
        <taxon>Hymenoptera</taxon>
        <taxon>Apocrita</taxon>
        <taxon>Proctotrupomorpha</taxon>
        <taxon>Chalcidoidea</taxon>
        <taxon>Aphelinidae</taxon>
        <taxon>Aphelininae</taxon>
        <taxon>Eretmocerus</taxon>
    </lineage>
</organism>
<comment type="caution">
    <text evidence="1">The sequence shown here is derived from an EMBL/GenBank/DDBJ whole genome shotgun (WGS) entry which is preliminary data.</text>
</comment>
<protein>
    <submittedName>
        <fullName evidence="1">Uncharacterized protein</fullName>
    </submittedName>
</protein>
<evidence type="ECO:0000313" key="2">
    <source>
        <dbReference type="Proteomes" id="UP001239111"/>
    </source>
</evidence>
<dbReference type="Proteomes" id="UP001239111">
    <property type="component" value="Chromosome 1"/>
</dbReference>
<dbReference type="EMBL" id="CM056741">
    <property type="protein sequence ID" value="KAJ8684961.1"/>
    <property type="molecule type" value="Genomic_DNA"/>
</dbReference>
<accession>A0ACC2PPL5</accession>
<name>A0ACC2PPL5_9HYME</name>
<evidence type="ECO:0000313" key="1">
    <source>
        <dbReference type="EMBL" id="KAJ8684961.1"/>
    </source>
</evidence>